<dbReference type="PRINTS" id="PR00109">
    <property type="entry name" value="TYRKINASE"/>
</dbReference>
<keyword evidence="10" id="KW-1185">Reference proteome</keyword>
<feature type="domain" description="Protein kinase" evidence="8">
    <location>
        <begin position="497"/>
        <end position="807"/>
    </location>
</feature>
<dbReference type="PROSITE" id="PS00108">
    <property type="entry name" value="PROTEIN_KINASE_ST"/>
    <property type="match status" value="1"/>
</dbReference>
<keyword evidence="4 9" id="KW-0418">Kinase</keyword>
<evidence type="ECO:0000256" key="3">
    <source>
        <dbReference type="ARBA" id="ARBA00022741"/>
    </source>
</evidence>
<protein>
    <submittedName>
        <fullName evidence="9">Putative serine/threonine-protein kinase gdt8</fullName>
    </submittedName>
</protein>
<dbReference type="SUPFAM" id="SSF55781">
    <property type="entry name" value="GAF domain-like"/>
    <property type="match status" value="1"/>
</dbReference>
<dbReference type="InterPro" id="IPR008271">
    <property type="entry name" value="Ser/Thr_kinase_AS"/>
</dbReference>
<name>A0A0D2NT90_9CHLO</name>
<evidence type="ECO:0000313" key="10">
    <source>
        <dbReference type="Proteomes" id="UP000054498"/>
    </source>
</evidence>
<evidence type="ECO:0000256" key="4">
    <source>
        <dbReference type="ARBA" id="ARBA00022777"/>
    </source>
</evidence>
<dbReference type="SUPFAM" id="SSF56112">
    <property type="entry name" value="Protein kinase-like (PK-like)"/>
    <property type="match status" value="1"/>
</dbReference>
<dbReference type="InterPro" id="IPR051681">
    <property type="entry name" value="Ser/Thr_Kinases-Pseudokinases"/>
</dbReference>
<dbReference type="KEGG" id="mng:MNEG_0537"/>
<dbReference type="EMBL" id="KK100263">
    <property type="protein sequence ID" value="KIZ07421.1"/>
    <property type="molecule type" value="Genomic_DNA"/>
</dbReference>
<keyword evidence="2" id="KW-0808">Transferase</keyword>
<evidence type="ECO:0000256" key="6">
    <source>
        <dbReference type="PROSITE-ProRule" id="PRU10141"/>
    </source>
</evidence>
<evidence type="ECO:0000256" key="7">
    <source>
        <dbReference type="SAM" id="MobiDB-lite"/>
    </source>
</evidence>
<feature type="binding site" evidence="6">
    <location>
        <position position="524"/>
    </location>
    <ligand>
        <name>ATP</name>
        <dbReference type="ChEBI" id="CHEBI:30616"/>
    </ligand>
</feature>
<dbReference type="InterPro" id="IPR017441">
    <property type="entry name" value="Protein_kinase_ATP_BS"/>
</dbReference>
<dbReference type="InterPro" id="IPR001245">
    <property type="entry name" value="Ser-Thr/Tyr_kinase_cat_dom"/>
</dbReference>
<organism evidence="9 10">
    <name type="scientific">Monoraphidium neglectum</name>
    <dbReference type="NCBI Taxonomy" id="145388"/>
    <lineage>
        <taxon>Eukaryota</taxon>
        <taxon>Viridiplantae</taxon>
        <taxon>Chlorophyta</taxon>
        <taxon>core chlorophytes</taxon>
        <taxon>Chlorophyceae</taxon>
        <taxon>CS clade</taxon>
        <taxon>Sphaeropleales</taxon>
        <taxon>Selenastraceae</taxon>
        <taxon>Monoraphidium</taxon>
    </lineage>
</organism>
<reference evidence="9 10" key="1">
    <citation type="journal article" date="2013" name="BMC Genomics">
        <title>Reconstruction of the lipid metabolism for the microalga Monoraphidium neglectum from its genome sequence reveals characteristics suitable for biofuel production.</title>
        <authorList>
            <person name="Bogen C."/>
            <person name="Al-Dilaimi A."/>
            <person name="Albersmeier A."/>
            <person name="Wichmann J."/>
            <person name="Grundmann M."/>
            <person name="Rupp O."/>
            <person name="Lauersen K.J."/>
            <person name="Blifernez-Klassen O."/>
            <person name="Kalinowski J."/>
            <person name="Goesmann A."/>
            <person name="Mussgnug J.H."/>
            <person name="Kruse O."/>
        </authorList>
    </citation>
    <scope>NUCLEOTIDE SEQUENCE [LARGE SCALE GENOMIC DNA]</scope>
    <source>
        <strain evidence="9 10">SAG 48.87</strain>
    </source>
</reference>
<feature type="region of interest" description="Disordered" evidence="7">
    <location>
        <begin position="1"/>
        <end position="30"/>
    </location>
</feature>
<proteinExistence type="predicted"/>
<dbReference type="RefSeq" id="XP_013906440.1">
    <property type="nucleotide sequence ID" value="XM_014050986.1"/>
</dbReference>
<dbReference type="GeneID" id="25726655"/>
<dbReference type="PROSITE" id="PS00107">
    <property type="entry name" value="PROTEIN_KINASE_ATP"/>
    <property type="match status" value="1"/>
</dbReference>
<evidence type="ECO:0000313" key="9">
    <source>
        <dbReference type="EMBL" id="KIZ07421.1"/>
    </source>
</evidence>
<dbReference type="STRING" id="145388.A0A0D2NT90"/>
<evidence type="ECO:0000259" key="8">
    <source>
        <dbReference type="PROSITE" id="PS50011"/>
    </source>
</evidence>
<dbReference type="PANTHER" id="PTHR44329:SF214">
    <property type="entry name" value="PROTEIN KINASE DOMAIN-CONTAINING PROTEIN"/>
    <property type="match status" value="1"/>
</dbReference>
<dbReference type="PROSITE" id="PS50011">
    <property type="entry name" value="PROTEIN_KINASE_DOM"/>
    <property type="match status" value="1"/>
</dbReference>
<dbReference type="Pfam" id="PF00069">
    <property type="entry name" value="Pkinase"/>
    <property type="match status" value="1"/>
</dbReference>
<gene>
    <name evidence="9" type="ORF">MNEG_0537</name>
</gene>
<keyword evidence="5 6" id="KW-0067">ATP-binding</keyword>
<dbReference type="GO" id="GO:0004674">
    <property type="term" value="F:protein serine/threonine kinase activity"/>
    <property type="evidence" value="ECO:0007669"/>
    <property type="project" value="UniProtKB-KW"/>
</dbReference>
<dbReference type="Proteomes" id="UP000054498">
    <property type="component" value="Unassembled WGS sequence"/>
</dbReference>
<sequence length="840" mass="88231">MSRDSNCSEDARAAVQQQGSNKDGQLEAAAAVQQQQQQQQVAGQAAARALDLLKRVHELQQQLALVSGGPLLGLPNAADLICDQMGADLVALWVVSSDDPTCSVLLATSGDDAAAELERRVTHRPGGGPVGQRGAVLGCGCDLVLADAASPQEVPRDVAALSQRSGLRSFAQVPIGPPSAPLGCLLIAKAAPGGFVAGGEWEVWAHAASMGLLQHVRDAQVQQIVNLLRAMHGHDSPTALIGVLLRKATGVRLAVRLALLQKSGADALLFELPRADSLTGAAPGASAGAGGGSVGGRVTVSQIGLAGTLLASAIVERKARFVKDCSRYMQSCFKMATDIFSRSSDLVASIVVVPLLVEGRALGGMYFALDSPCSFEDMQDALLGLVHAVTNTLATELADRIDELTTETAARRARGSSSGLLLSSGSCAQGLADGGALSSGSLSSGSAAGPILRQPSSIVSASGASHRLNTEAMLQVLQQEVRKNWRRGSEMRYLRELTLAECIGQGGFGAVYRGTWHKATAAIKVMQARKNEHEAMKDAVEMAVLSSVQHPNIVTVYSCLTDMVEMTGKHTYVEASLSGSGAMDCLRLRFRRLQPDEETDDSVATCNLLVMEFCDRGTLREAVRAGRFHRAIHGGAIGVDILAAIEVLLDVAYAMQYLHSLQLVHGDIKMDNVLLKSDPSRPRGVTYKLADFGLTKILNESESAINLDGAGTVTHLAPEMFEAGSRVTRAVDAYAFGIFMYELYARRAAHYGLQHPMIIDRVVNHGARPAFPAGSPRAYAALAEECWRAEPAARPTFAQIAERLEALAAAIAAPAAAPAPTLAATAAALGVATMAAAPRA</sequence>
<evidence type="ECO:0000256" key="2">
    <source>
        <dbReference type="ARBA" id="ARBA00022679"/>
    </source>
</evidence>
<keyword evidence="1" id="KW-0723">Serine/threonine-protein kinase</keyword>
<dbReference type="InterPro" id="IPR011009">
    <property type="entry name" value="Kinase-like_dom_sf"/>
</dbReference>
<evidence type="ECO:0000256" key="5">
    <source>
        <dbReference type="ARBA" id="ARBA00022840"/>
    </source>
</evidence>
<dbReference type="AlphaFoldDB" id="A0A0D2NT90"/>
<dbReference type="PANTHER" id="PTHR44329">
    <property type="entry name" value="SERINE/THREONINE-PROTEIN KINASE TNNI3K-RELATED"/>
    <property type="match status" value="1"/>
</dbReference>
<dbReference type="Gene3D" id="3.30.200.20">
    <property type="entry name" value="Phosphorylase Kinase, domain 1"/>
    <property type="match status" value="1"/>
</dbReference>
<keyword evidence="3 6" id="KW-0547">Nucleotide-binding</keyword>
<dbReference type="SMART" id="SM00220">
    <property type="entry name" value="S_TKc"/>
    <property type="match status" value="1"/>
</dbReference>
<dbReference type="GO" id="GO:0005524">
    <property type="term" value="F:ATP binding"/>
    <property type="evidence" value="ECO:0007669"/>
    <property type="project" value="UniProtKB-UniRule"/>
</dbReference>
<dbReference type="InterPro" id="IPR000719">
    <property type="entry name" value="Prot_kinase_dom"/>
</dbReference>
<dbReference type="OrthoDB" id="543250at2759"/>
<accession>A0A0D2NT90</accession>
<dbReference type="Gene3D" id="1.10.510.10">
    <property type="entry name" value="Transferase(Phosphotransferase) domain 1"/>
    <property type="match status" value="1"/>
</dbReference>
<evidence type="ECO:0000256" key="1">
    <source>
        <dbReference type="ARBA" id="ARBA00022527"/>
    </source>
</evidence>